<protein>
    <submittedName>
        <fullName evidence="2">Uncharacterized protein</fullName>
    </submittedName>
</protein>
<sequence length="90" mass="10124">MCFTKKLSLPLPSYFLVVTPLMLIIVFLLSFAPHSCLPLSRLRLYMCMLSGTILLAFGYSSHSSLCSLLPLSRLRLHPFVEVNVRVSGHE</sequence>
<dbReference type="EMBL" id="JBGMDY010000007">
    <property type="protein sequence ID" value="KAL2327461.1"/>
    <property type="molecule type" value="Genomic_DNA"/>
</dbReference>
<feature type="transmembrane region" description="Helical" evidence="1">
    <location>
        <begin position="44"/>
        <end position="62"/>
    </location>
</feature>
<dbReference type="Proteomes" id="UP001603857">
    <property type="component" value="Unassembled WGS sequence"/>
</dbReference>
<evidence type="ECO:0000313" key="3">
    <source>
        <dbReference type="Proteomes" id="UP001603857"/>
    </source>
</evidence>
<proteinExistence type="predicted"/>
<feature type="transmembrane region" description="Helical" evidence="1">
    <location>
        <begin position="12"/>
        <end position="32"/>
    </location>
</feature>
<evidence type="ECO:0000256" key="1">
    <source>
        <dbReference type="SAM" id="Phobius"/>
    </source>
</evidence>
<reference evidence="2 3" key="1">
    <citation type="submission" date="2024-08" db="EMBL/GenBank/DDBJ databases">
        <title>Insights into the chromosomal genome structure of Flemingia macrophylla.</title>
        <authorList>
            <person name="Ding Y."/>
            <person name="Zhao Y."/>
            <person name="Bi W."/>
            <person name="Wu M."/>
            <person name="Zhao G."/>
            <person name="Gong Y."/>
            <person name="Li W."/>
            <person name="Zhang P."/>
        </authorList>
    </citation>
    <scope>NUCLEOTIDE SEQUENCE [LARGE SCALE GENOMIC DNA]</scope>
    <source>
        <strain evidence="2">DYQJB</strain>
        <tissue evidence="2">Leaf</tissue>
    </source>
</reference>
<name>A0ABD1LVC6_9FABA</name>
<keyword evidence="1" id="KW-1133">Transmembrane helix</keyword>
<organism evidence="2 3">
    <name type="scientific">Flemingia macrophylla</name>
    <dbReference type="NCBI Taxonomy" id="520843"/>
    <lineage>
        <taxon>Eukaryota</taxon>
        <taxon>Viridiplantae</taxon>
        <taxon>Streptophyta</taxon>
        <taxon>Embryophyta</taxon>
        <taxon>Tracheophyta</taxon>
        <taxon>Spermatophyta</taxon>
        <taxon>Magnoliopsida</taxon>
        <taxon>eudicotyledons</taxon>
        <taxon>Gunneridae</taxon>
        <taxon>Pentapetalae</taxon>
        <taxon>rosids</taxon>
        <taxon>fabids</taxon>
        <taxon>Fabales</taxon>
        <taxon>Fabaceae</taxon>
        <taxon>Papilionoideae</taxon>
        <taxon>50 kb inversion clade</taxon>
        <taxon>NPAAA clade</taxon>
        <taxon>indigoferoid/millettioid clade</taxon>
        <taxon>Phaseoleae</taxon>
        <taxon>Flemingia</taxon>
    </lineage>
</organism>
<evidence type="ECO:0000313" key="2">
    <source>
        <dbReference type="EMBL" id="KAL2327461.1"/>
    </source>
</evidence>
<comment type="caution">
    <text evidence="2">The sequence shown here is derived from an EMBL/GenBank/DDBJ whole genome shotgun (WGS) entry which is preliminary data.</text>
</comment>
<dbReference type="AlphaFoldDB" id="A0ABD1LVC6"/>
<gene>
    <name evidence="2" type="ORF">Fmac_020888</name>
</gene>
<keyword evidence="3" id="KW-1185">Reference proteome</keyword>
<keyword evidence="1" id="KW-0812">Transmembrane</keyword>
<keyword evidence="1" id="KW-0472">Membrane</keyword>
<accession>A0ABD1LVC6</accession>